<dbReference type="GO" id="GO:0042765">
    <property type="term" value="C:GPI-anchor transamidase complex"/>
    <property type="evidence" value="ECO:0007669"/>
    <property type="project" value="InterPro"/>
</dbReference>
<proteinExistence type="inferred from homology"/>
<evidence type="ECO:0000256" key="3">
    <source>
        <dbReference type="ARBA" id="ARBA00005316"/>
    </source>
</evidence>
<sequence>MESELIYRRLSAITFIDTEILVQDLIVKLNNEETVAPLIIEWSLNNTGLRDMKLLQLERGCSEELDIHVALVPTSQWPHFSATNVQLGRGRWSFVQWTGKDDQNKILTRLHSVIWEVMVDVPHLNSIMRRGLRQKIQPWHIATLPQSHQKRLVWDSAPISMDYVVQIIFLHENGAQPGWCGKQTVETVWRFGDKLKNVTQLHVSICFLKCQLFTSMGQNFIMLIDQFRTSLGYGNITLFGEGYSRSMDFIPSRDGATSKRGYVDINILGIAYIYIYIYIYICQVIGDDSRGVVIASWGAIIPRSEYTEERILAAIRVLLGVDTDLSSGWVRDPVPIADWEIDRLRLRAIVDNSMRSISAIGALKVFILLIYYIYGVIMFLFLFQALTEKITNIVIKDDVAERASEAVRLVIFGLKDKNKPDLDLISKGRRLADEALSHPSLLSLLYFPKDQKMAVYLPIMLPTLIPLLGSMLAIFKWVLNKK</sequence>
<feature type="transmembrane region" description="Helical" evidence="10">
    <location>
        <begin position="362"/>
        <end position="383"/>
    </location>
</feature>
<dbReference type="AlphaFoldDB" id="A0A1I7XC29"/>
<dbReference type="PANTHER" id="PTHR21072">
    <property type="entry name" value="GPI TRANSAMIDASE COMPONENT PIG-S"/>
    <property type="match status" value="1"/>
</dbReference>
<evidence type="ECO:0000256" key="9">
    <source>
        <dbReference type="ARBA" id="ARBA00023180"/>
    </source>
</evidence>
<organism evidence="11 12">
    <name type="scientific">Heterorhabditis bacteriophora</name>
    <name type="common">Entomopathogenic nematode worm</name>
    <dbReference type="NCBI Taxonomy" id="37862"/>
    <lineage>
        <taxon>Eukaryota</taxon>
        <taxon>Metazoa</taxon>
        <taxon>Ecdysozoa</taxon>
        <taxon>Nematoda</taxon>
        <taxon>Chromadorea</taxon>
        <taxon>Rhabditida</taxon>
        <taxon>Rhabditina</taxon>
        <taxon>Rhabditomorpha</taxon>
        <taxon>Strongyloidea</taxon>
        <taxon>Heterorhabditidae</taxon>
        <taxon>Heterorhabditis</taxon>
    </lineage>
</organism>
<comment type="similarity">
    <text evidence="3">Belongs to the PIGS family.</text>
</comment>
<evidence type="ECO:0000256" key="4">
    <source>
        <dbReference type="ARBA" id="ARBA00022502"/>
    </source>
</evidence>
<protein>
    <submittedName>
        <fullName evidence="12">Peroxisome biogenesis protein 2</fullName>
    </submittedName>
</protein>
<comment type="subcellular location">
    <subcellularLocation>
        <location evidence="1">Endoplasmic reticulum membrane</location>
        <topology evidence="1">Multi-pass membrane protein</topology>
    </subcellularLocation>
</comment>
<keyword evidence="5 10" id="KW-0812">Transmembrane</keyword>
<keyword evidence="4" id="KW-0337">GPI-anchor biosynthesis</keyword>
<comment type="pathway">
    <text evidence="2">Glycolipid biosynthesis; glycosylphosphatidylinositol-anchor biosynthesis.</text>
</comment>
<dbReference type="GO" id="GO:0016255">
    <property type="term" value="P:attachment of GPI anchor to protein"/>
    <property type="evidence" value="ECO:0007669"/>
    <property type="project" value="InterPro"/>
</dbReference>
<evidence type="ECO:0000256" key="1">
    <source>
        <dbReference type="ARBA" id="ARBA00004477"/>
    </source>
</evidence>
<evidence type="ECO:0000256" key="10">
    <source>
        <dbReference type="SAM" id="Phobius"/>
    </source>
</evidence>
<accession>A0A1I7XC29</accession>
<keyword evidence="11" id="KW-1185">Reference proteome</keyword>
<dbReference type="UniPathway" id="UPA00196"/>
<dbReference type="Proteomes" id="UP000095283">
    <property type="component" value="Unplaced"/>
</dbReference>
<keyword evidence="7 10" id="KW-1133">Transmembrane helix</keyword>
<reference evidence="12" key="1">
    <citation type="submission" date="2016-11" db="UniProtKB">
        <authorList>
            <consortium name="WormBaseParasite"/>
        </authorList>
    </citation>
    <scope>IDENTIFICATION</scope>
</reference>
<dbReference type="Pfam" id="PF10510">
    <property type="entry name" value="PIG-S"/>
    <property type="match status" value="2"/>
</dbReference>
<keyword evidence="8 10" id="KW-0472">Membrane</keyword>
<keyword evidence="9" id="KW-0325">Glycoprotein</keyword>
<evidence type="ECO:0000256" key="8">
    <source>
        <dbReference type="ARBA" id="ARBA00023136"/>
    </source>
</evidence>
<dbReference type="InterPro" id="IPR019540">
    <property type="entry name" value="PtdIno-glycan_biosynth_class_S"/>
</dbReference>
<name>A0A1I7XC29_HETBA</name>
<evidence type="ECO:0000256" key="6">
    <source>
        <dbReference type="ARBA" id="ARBA00022824"/>
    </source>
</evidence>
<dbReference type="WBParaSite" id="Hba_15077">
    <property type="protein sequence ID" value="Hba_15077"/>
    <property type="gene ID" value="Hba_15077"/>
</dbReference>
<evidence type="ECO:0000256" key="5">
    <source>
        <dbReference type="ARBA" id="ARBA00022692"/>
    </source>
</evidence>
<dbReference type="GO" id="GO:0006506">
    <property type="term" value="P:GPI anchor biosynthetic process"/>
    <property type="evidence" value="ECO:0007669"/>
    <property type="project" value="UniProtKB-UniPathway"/>
</dbReference>
<evidence type="ECO:0000313" key="12">
    <source>
        <dbReference type="WBParaSite" id="Hba_15077"/>
    </source>
</evidence>
<evidence type="ECO:0000256" key="2">
    <source>
        <dbReference type="ARBA" id="ARBA00004687"/>
    </source>
</evidence>
<evidence type="ECO:0000313" key="11">
    <source>
        <dbReference type="Proteomes" id="UP000095283"/>
    </source>
</evidence>
<dbReference type="PANTHER" id="PTHR21072:SF13">
    <property type="entry name" value="GPI TRANSAMIDASE COMPONENT PIG-S"/>
    <property type="match status" value="1"/>
</dbReference>
<feature type="transmembrane region" description="Helical" evidence="10">
    <location>
        <begin position="455"/>
        <end position="479"/>
    </location>
</feature>
<evidence type="ECO:0000256" key="7">
    <source>
        <dbReference type="ARBA" id="ARBA00022989"/>
    </source>
</evidence>
<keyword evidence="6" id="KW-0256">Endoplasmic reticulum</keyword>
<feature type="transmembrane region" description="Helical" evidence="10">
    <location>
        <begin position="261"/>
        <end position="281"/>
    </location>
</feature>